<reference evidence="2 3" key="1">
    <citation type="submission" date="2025-04" db="UniProtKB">
        <authorList>
            <consortium name="RefSeq"/>
        </authorList>
    </citation>
    <scope>IDENTIFICATION</scope>
</reference>
<proteinExistence type="predicted"/>
<sequence>MSGSASSSQTEDGNIEEYHQEMLRRAELQCELTLRKANIKKLMEDISVLAEELKRECLVEKWGSCPQNDGSQRVKPDVQTAALCAEVAENPELLDEVLMRLHYQKAKLKSEVTEVMSKLKPWDEPVW</sequence>
<organism evidence="1 4">
    <name type="scientific">Acanthaster planci</name>
    <name type="common">Crown-of-thorns starfish</name>
    <dbReference type="NCBI Taxonomy" id="133434"/>
    <lineage>
        <taxon>Eukaryota</taxon>
        <taxon>Metazoa</taxon>
        <taxon>Echinodermata</taxon>
        <taxon>Eleutherozoa</taxon>
        <taxon>Asterozoa</taxon>
        <taxon>Asteroidea</taxon>
        <taxon>Valvatacea</taxon>
        <taxon>Valvatida</taxon>
        <taxon>Acanthasteridae</taxon>
        <taxon>Acanthaster</taxon>
    </lineage>
</organism>
<name>A0A8B7ZIB6_ACAPL</name>
<dbReference type="OrthoDB" id="10352824at2759"/>
<dbReference type="RefSeq" id="XP_022105303.1">
    <property type="nucleotide sequence ID" value="XM_022249611.1"/>
</dbReference>
<evidence type="ECO:0000313" key="2">
    <source>
        <dbReference type="RefSeq" id="XP_022105302.1"/>
    </source>
</evidence>
<dbReference type="RefSeq" id="XP_022105302.1">
    <property type="nucleotide sequence ID" value="XM_022249610.1"/>
</dbReference>
<dbReference type="RefSeq" id="XP_022105304.1">
    <property type="nucleotide sequence ID" value="XM_022249612.1"/>
</dbReference>
<evidence type="ECO:0000313" key="1">
    <source>
        <dbReference type="Proteomes" id="UP000694845"/>
    </source>
</evidence>
<dbReference type="OMA" id="CEMTIRQ"/>
<dbReference type="AlphaFoldDB" id="A0A8B7ZIB6"/>
<evidence type="ECO:0000313" key="3">
    <source>
        <dbReference type="RefSeq" id="XP_022105303.1"/>
    </source>
</evidence>
<gene>
    <name evidence="2 3 4" type="primary">LOC110987142</name>
</gene>
<dbReference type="GeneID" id="110987142"/>
<evidence type="ECO:0000313" key="4">
    <source>
        <dbReference type="RefSeq" id="XP_022105304.1"/>
    </source>
</evidence>
<keyword evidence="1" id="KW-1185">Reference proteome</keyword>
<protein>
    <submittedName>
        <fullName evidence="2 3">Uncharacterized protein LOC110987142</fullName>
    </submittedName>
</protein>
<dbReference type="KEGG" id="aplc:110987142"/>
<accession>A0A8B7ZIB6</accession>
<dbReference type="Proteomes" id="UP000694845">
    <property type="component" value="Unplaced"/>
</dbReference>